<dbReference type="Pfam" id="PF01425">
    <property type="entry name" value="Amidase"/>
    <property type="match status" value="2"/>
</dbReference>
<gene>
    <name evidence="2" type="ORF">CEUSTIGMA_g10284.t1</name>
</gene>
<dbReference type="NCBIfam" id="NF006169">
    <property type="entry name" value="PRK08310.1"/>
    <property type="match status" value="1"/>
</dbReference>
<accession>A0A250XIF1</accession>
<reference evidence="2 3" key="1">
    <citation type="submission" date="2017-08" db="EMBL/GenBank/DDBJ databases">
        <title>Acidophilic green algal genome provides insights into adaptation to an acidic environment.</title>
        <authorList>
            <person name="Hirooka S."/>
            <person name="Hirose Y."/>
            <person name="Kanesaki Y."/>
            <person name="Higuchi S."/>
            <person name="Fujiwara T."/>
            <person name="Onuma R."/>
            <person name="Era A."/>
            <person name="Ohbayashi R."/>
            <person name="Uzuka A."/>
            <person name="Nozaki H."/>
            <person name="Yoshikawa H."/>
            <person name="Miyagishima S.Y."/>
        </authorList>
    </citation>
    <scope>NUCLEOTIDE SEQUENCE [LARGE SCALE GENOMIC DNA]</scope>
    <source>
        <strain evidence="2 3">NIES-2499</strain>
    </source>
</reference>
<evidence type="ECO:0000313" key="2">
    <source>
        <dbReference type="EMBL" id="GAX82858.1"/>
    </source>
</evidence>
<evidence type="ECO:0000313" key="3">
    <source>
        <dbReference type="Proteomes" id="UP000232323"/>
    </source>
</evidence>
<dbReference type="STRING" id="1157962.A0A250XIF1"/>
<feature type="domain" description="Amidase" evidence="1">
    <location>
        <begin position="315"/>
        <end position="424"/>
    </location>
</feature>
<protein>
    <recommendedName>
        <fullName evidence="1">Amidase domain-containing protein</fullName>
    </recommendedName>
</protein>
<keyword evidence="3" id="KW-1185">Reference proteome</keyword>
<organism evidence="2 3">
    <name type="scientific">Chlamydomonas eustigma</name>
    <dbReference type="NCBI Taxonomy" id="1157962"/>
    <lineage>
        <taxon>Eukaryota</taxon>
        <taxon>Viridiplantae</taxon>
        <taxon>Chlorophyta</taxon>
        <taxon>core chlorophytes</taxon>
        <taxon>Chlorophyceae</taxon>
        <taxon>CS clade</taxon>
        <taxon>Chlamydomonadales</taxon>
        <taxon>Chlamydomonadaceae</taxon>
        <taxon>Chlamydomonas</taxon>
    </lineage>
</organism>
<dbReference type="SUPFAM" id="SSF75304">
    <property type="entry name" value="Amidase signature (AS) enzymes"/>
    <property type="match status" value="1"/>
</dbReference>
<name>A0A250XIF1_9CHLO</name>
<dbReference type="AlphaFoldDB" id="A0A250XIF1"/>
<dbReference type="PANTHER" id="PTHR46310">
    <property type="entry name" value="AMIDASE 1"/>
    <property type="match status" value="1"/>
</dbReference>
<feature type="domain" description="Amidase" evidence="1">
    <location>
        <begin position="45"/>
        <end position="228"/>
    </location>
</feature>
<dbReference type="Proteomes" id="UP000232323">
    <property type="component" value="Unassembled WGS sequence"/>
</dbReference>
<dbReference type="InterPro" id="IPR036928">
    <property type="entry name" value="AS_sf"/>
</dbReference>
<dbReference type="EMBL" id="BEGY01000087">
    <property type="protein sequence ID" value="GAX82858.1"/>
    <property type="molecule type" value="Genomic_DNA"/>
</dbReference>
<sequence length="436" mass="47087">MPTGLRITSHNILRVRGLRLHQCLQRSRGHMTYAAGSAYIDPELRVTGSDTGPLIGKTFAVKDLFDVRGSKTGFGNPKWLETHDIAMETCPAVQLLLNSGASVRGKTHMDELAYSLNGENMHYGVPSNPAAPGRIPGGSSSGSASACASGDVDFALGSDTGGSVRVPASYCGLYGFRPTHGRISLDLAQPLAPSFDTVGFFTREAPLMREVGKVLLSPTRVSENQKPLKRWLVSKDAFALAQPDTSKAIYDALTLKFKEVVEIIGAPTELDVGSHEIEGVGALSTWFDVFRICQGWEVWQAHGSWVQKYEPVFGPGIRERFDMASKITNQERDAYTARRKAIKGRLDMLLQEDGMLALPTAPGPAPLINTPAPQLDEWRRSMITLTCIAGLSGLPQVTIPIARAGGLPVGLSLIGPEGRDEELLEVAVRLALLLQC</sequence>
<proteinExistence type="predicted"/>
<comment type="caution">
    <text evidence="2">The sequence shown here is derived from an EMBL/GenBank/DDBJ whole genome shotgun (WGS) entry which is preliminary data.</text>
</comment>
<dbReference type="InterPro" id="IPR023631">
    <property type="entry name" value="Amidase_dom"/>
</dbReference>
<evidence type="ECO:0000259" key="1">
    <source>
        <dbReference type="Pfam" id="PF01425"/>
    </source>
</evidence>
<dbReference type="OrthoDB" id="245563at2759"/>
<dbReference type="PANTHER" id="PTHR46310:SF7">
    <property type="entry name" value="AMIDASE 1"/>
    <property type="match status" value="1"/>
</dbReference>
<dbReference type="Gene3D" id="3.90.1300.10">
    <property type="entry name" value="Amidase signature (AS) domain"/>
    <property type="match status" value="1"/>
</dbReference>